<comment type="caution">
    <text evidence="1">The sequence shown here is derived from an EMBL/GenBank/DDBJ whole genome shotgun (WGS) entry which is preliminary data.</text>
</comment>
<dbReference type="AlphaFoldDB" id="A0A8T2UC31"/>
<proteinExistence type="predicted"/>
<accession>A0A8T2UC31</accession>
<name>A0A8T2UC31_CERRI</name>
<keyword evidence="2" id="KW-1185">Reference proteome</keyword>
<reference evidence="1" key="1">
    <citation type="submission" date="2021-08" db="EMBL/GenBank/DDBJ databases">
        <title>WGS assembly of Ceratopteris richardii.</title>
        <authorList>
            <person name="Marchant D.B."/>
            <person name="Chen G."/>
            <person name="Jenkins J."/>
            <person name="Shu S."/>
            <person name="Leebens-Mack J."/>
            <person name="Grimwood J."/>
            <person name="Schmutz J."/>
            <person name="Soltis P."/>
            <person name="Soltis D."/>
            <person name="Chen Z.-H."/>
        </authorList>
    </citation>
    <scope>NUCLEOTIDE SEQUENCE</scope>
    <source>
        <strain evidence="1">Whitten #5841</strain>
        <tissue evidence="1">Leaf</tissue>
    </source>
</reference>
<dbReference type="Proteomes" id="UP000825935">
    <property type="component" value="Chromosome 7"/>
</dbReference>
<dbReference type="EMBL" id="CM035412">
    <property type="protein sequence ID" value="KAH7433507.1"/>
    <property type="molecule type" value="Genomic_DNA"/>
</dbReference>
<evidence type="ECO:0000313" key="2">
    <source>
        <dbReference type="Proteomes" id="UP000825935"/>
    </source>
</evidence>
<organism evidence="1 2">
    <name type="scientific">Ceratopteris richardii</name>
    <name type="common">Triangle waterfern</name>
    <dbReference type="NCBI Taxonomy" id="49495"/>
    <lineage>
        <taxon>Eukaryota</taxon>
        <taxon>Viridiplantae</taxon>
        <taxon>Streptophyta</taxon>
        <taxon>Embryophyta</taxon>
        <taxon>Tracheophyta</taxon>
        <taxon>Polypodiopsida</taxon>
        <taxon>Polypodiidae</taxon>
        <taxon>Polypodiales</taxon>
        <taxon>Pteridineae</taxon>
        <taxon>Pteridaceae</taxon>
        <taxon>Parkerioideae</taxon>
        <taxon>Ceratopteris</taxon>
    </lineage>
</organism>
<evidence type="ECO:0000313" key="1">
    <source>
        <dbReference type="EMBL" id="KAH7433507.1"/>
    </source>
</evidence>
<gene>
    <name evidence="1" type="ORF">KP509_07G072500</name>
</gene>
<sequence length="117" mass="13314">MTETSQQRPIFCTQKPPLSFVCISHIIPPDRSVLPPRIRAFVHIRCQLPVFEVSTYHRSMLNVICKQVYLGGGGQLRVRSLRRKLSEDWQKKLGATIEVVQGHSSHGRGGFISCIWD</sequence>
<protein>
    <submittedName>
        <fullName evidence="1">Uncharacterized protein</fullName>
    </submittedName>
</protein>